<dbReference type="SUPFAM" id="SSF52402">
    <property type="entry name" value="Adenine nucleotide alpha hydrolases-like"/>
    <property type="match status" value="2"/>
</dbReference>
<keyword evidence="9" id="KW-0067">ATP-binding</keyword>
<comment type="catalytic activity">
    <reaction evidence="12">
        <text>FMN + ATP + H(+) = FAD + diphosphate</text>
        <dbReference type="Rhea" id="RHEA:17237"/>
        <dbReference type="ChEBI" id="CHEBI:15378"/>
        <dbReference type="ChEBI" id="CHEBI:30616"/>
        <dbReference type="ChEBI" id="CHEBI:33019"/>
        <dbReference type="ChEBI" id="CHEBI:57692"/>
        <dbReference type="ChEBI" id="CHEBI:58210"/>
        <dbReference type="EC" id="2.7.7.2"/>
    </reaction>
</comment>
<evidence type="ECO:0000259" key="14">
    <source>
        <dbReference type="Pfam" id="PF01507"/>
    </source>
</evidence>
<evidence type="ECO:0000256" key="9">
    <source>
        <dbReference type="ARBA" id="ARBA00022840"/>
    </source>
</evidence>
<dbReference type="GO" id="GO:0005524">
    <property type="term" value="F:ATP binding"/>
    <property type="evidence" value="ECO:0007669"/>
    <property type="project" value="UniProtKB-KW"/>
</dbReference>
<evidence type="ECO:0000256" key="10">
    <source>
        <dbReference type="ARBA" id="ARBA00031145"/>
    </source>
</evidence>
<gene>
    <name evidence="15" type="ORF">H696_04124</name>
</gene>
<feature type="compositionally biased region" description="Gly residues" evidence="13">
    <location>
        <begin position="149"/>
        <end position="160"/>
    </location>
</feature>
<feature type="region of interest" description="Disordered" evidence="13">
    <location>
        <begin position="297"/>
        <end position="325"/>
    </location>
</feature>
<sequence>MNMAETARPGNPGSWSPDARRLLESSTIRVVPAAGSPTGGPAPHGRPLPRWLGFGVARQDRPTRPGPPGQSLSEWLCALTAEQQPLARRVRQSLAIIEHAMDLYDGPLPLACQARLSSQNGPPPGDGAGDGDPASSVPSSPSGLLAHSGTGGPAGAGGQRGFLAGARPVPRPGAELASWVLARLASPSSVAVSFNGGKDCTVLLHLFAAVFLRRLQFLVYLLDSGEAATASAGTCLCRAAGDLPPDPSQSSLSLGATCSLVAGLPSCFQYRLTSDMLGSGALAREVDRLHGCALGASGRPGPAAGRHSGTGTPDGAGAEDGPPAHGSGLAYRTAGFCIADEEPIPRISEFVDQSIDGYHLDWTLLRSDAFGCSMKAALAGLLEASPHLGAILMGTRKTDPHGEYVSPLSPTDRDWPQFMRVNPVLEWSQPDVWSFLRGLGVPYCSLYDLGYTSIGSHANTFPNPWLAVLPDLPLDGVAGWDDPSAGRAFRVVRDLAAVCRCRPSFEAELRAFLPGAPAECIAAEECTACGKIICRSFLPAYCLQDDLKERDGRYRKSPAGC</sequence>
<dbReference type="PANTHER" id="PTHR23293:SF9">
    <property type="entry name" value="FAD SYNTHASE"/>
    <property type="match status" value="1"/>
</dbReference>
<dbReference type="EC" id="2.7.7.2" evidence="2"/>
<feature type="compositionally biased region" description="Low complexity" evidence="13">
    <location>
        <begin position="297"/>
        <end position="306"/>
    </location>
</feature>
<proteinExistence type="predicted"/>
<dbReference type="STRING" id="691883.A0A058Z857"/>
<dbReference type="OrthoDB" id="270728at2759"/>
<dbReference type="Proteomes" id="UP000030693">
    <property type="component" value="Unassembled WGS sequence"/>
</dbReference>
<feature type="region of interest" description="Disordered" evidence="13">
    <location>
        <begin position="32"/>
        <end position="52"/>
    </location>
</feature>
<evidence type="ECO:0000313" key="16">
    <source>
        <dbReference type="Proteomes" id="UP000030693"/>
    </source>
</evidence>
<evidence type="ECO:0000256" key="11">
    <source>
        <dbReference type="ARBA" id="ARBA00031871"/>
    </source>
</evidence>
<dbReference type="AlphaFoldDB" id="A0A058Z857"/>
<dbReference type="Pfam" id="PF01507">
    <property type="entry name" value="PAPS_reduct"/>
    <property type="match status" value="1"/>
</dbReference>
<comment type="pathway">
    <text evidence="1">Cofactor biosynthesis; FAD biosynthesis; FAD from FMN: step 1/1.</text>
</comment>
<evidence type="ECO:0000256" key="8">
    <source>
        <dbReference type="ARBA" id="ARBA00022827"/>
    </source>
</evidence>
<feature type="compositionally biased region" description="Low complexity" evidence="13">
    <location>
        <begin position="32"/>
        <end position="45"/>
    </location>
</feature>
<dbReference type="GO" id="GO:0006747">
    <property type="term" value="P:FAD biosynthetic process"/>
    <property type="evidence" value="ECO:0007669"/>
    <property type="project" value="TreeGrafter"/>
</dbReference>
<keyword evidence="16" id="KW-1185">Reference proteome</keyword>
<evidence type="ECO:0000256" key="6">
    <source>
        <dbReference type="ARBA" id="ARBA00022695"/>
    </source>
</evidence>
<evidence type="ECO:0000256" key="7">
    <source>
        <dbReference type="ARBA" id="ARBA00022741"/>
    </source>
</evidence>
<evidence type="ECO:0000256" key="1">
    <source>
        <dbReference type="ARBA" id="ARBA00004726"/>
    </source>
</evidence>
<feature type="domain" description="Phosphoadenosine phosphosulphate reductase" evidence="14">
    <location>
        <begin position="388"/>
        <end position="460"/>
    </location>
</feature>
<dbReference type="GO" id="GO:0003919">
    <property type="term" value="F:FMN adenylyltransferase activity"/>
    <property type="evidence" value="ECO:0007669"/>
    <property type="project" value="UniProtKB-EC"/>
</dbReference>
<dbReference type="Gene3D" id="3.40.50.620">
    <property type="entry name" value="HUPs"/>
    <property type="match status" value="2"/>
</dbReference>
<accession>A0A058Z857</accession>
<keyword evidence="5" id="KW-0808">Transferase</keyword>
<keyword evidence="8" id="KW-0274">FAD</keyword>
<protein>
    <recommendedName>
        <fullName evidence="2">FAD synthase</fullName>
        <ecNumber evidence="2">2.7.7.2</ecNumber>
    </recommendedName>
    <alternativeName>
        <fullName evidence="10">FAD pyrophosphorylase</fullName>
    </alternativeName>
    <alternativeName>
        <fullName evidence="11">FMN adenylyltransferase</fullName>
    </alternativeName>
</protein>
<keyword evidence="4" id="KW-0288">FMN</keyword>
<keyword evidence="7" id="KW-0547">Nucleotide-binding</keyword>
<dbReference type="GeneID" id="20528849"/>
<feature type="region of interest" description="Disordered" evidence="13">
    <location>
        <begin position="114"/>
        <end position="165"/>
    </location>
</feature>
<name>A0A058Z857_FONAL</name>
<dbReference type="EMBL" id="KB932206">
    <property type="protein sequence ID" value="KCV69717.1"/>
    <property type="molecule type" value="Genomic_DNA"/>
</dbReference>
<dbReference type="RefSeq" id="XP_009496282.1">
    <property type="nucleotide sequence ID" value="XM_009498007.1"/>
</dbReference>
<dbReference type="PANTHER" id="PTHR23293">
    <property type="entry name" value="FAD SYNTHETASE-RELATED FMN ADENYLYLTRANSFERASE"/>
    <property type="match status" value="1"/>
</dbReference>
<keyword evidence="6" id="KW-0548">Nucleotidyltransferase</keyword>
<evidence type="ECO:0000256" key="5">
    <source>
        <dbReference type="ARBA" id="ARBA00022679"/>
    </source>
</evidence>
<evidence type="ECO:0000256" key="13">
    <source>
        <dbReference type="SAM" id="MobiDB-lite"/>
    </source>
</evidence>
<evidence type="ECO:0000256" key="2">
    <source>
        <dbReference type="ARBA" id="ARBA00012393"/>
    </source>
</evidence>
<organism evidence="15">
    <name type="scientific">Fonticula alba</name>
    <name type="common">Slime mold</name>
    <dbReference type="NCBI Taxonomy" id="691883"/>
    <lineage>
        <taxon>Eukaryota</taxon>
        <taxon>Rotosphaerida</taxon>
        <taxon>Fonticulaceae</taxon>
        <taxon>Fonticula</taxon>
    </lineage>
</organism>
<evidence type="ECO:0000256" key="12">
    <source>
        <dbReference type="ARBA" id="ARBA00049494"/>
    </source>
</evidence>
<evidence type="ECO:0000256" key="4">
    <source>
        <dbReference type="ARBA" id="ARBA00022643"/>
    </source>
</evidence>
<evidence type="ECO:0000256" key="3">
    <source>
        <dbReference type="ARBA" id="ARBA00022630"/>
    </source>
</evidence>
<evidence type="ECO:0000313" key="15">
    <source>
        <dbReference type="EMBL" id="KCV69717.1"/>
    </source>
</evidence>
<reference evidence="15" key="1">
    <citation type="submission" date="2013-04" db="EMBL/GenBank/DDBJ databases">
        <title>The Genome Sequence of Fonticula alba ATCC 38817.</title>
        <authorList>
            <consortium name="The Broad Institute Genomics Platform"/>
            <person name="Russ C."/>
            <person name="Cuomo C."/>
            <person name="Burger G."/>
            <person name="Gray M.W."/>
            <person name="Holland P.W.H."/>
            <person name="King N."/>
            <person name="Lang F.B.F."/>
            <person name="Roger A.J."/>
            <person name="Ruiz-Trillo I."/>
            <person name="Brown M."/>
            <person name="Walker B."/>
            <person name="Young S."/>
            <person name="Zeng Q."/>
            <person name="Gargeya S."/>
            <person name="Fitzgerald M."/>
            <person name="Haas B."/>
            <person name="Abouelleil A."/>
            <person name="Allen A.W."/>
            <person name="Alvarado L."/>
            <person name="Arachchi H.M."/>
            <person name="Berlin A.M."/>
            <person name="Chapman S.B."/>
            <person name="Gainer-Dewar J."/>
            <person name="Goldberg J."/>
            <person name="Griggs A."/>
            <person name="Gujja S."/>
            <person name="Hansen M."/>
            <person name="Howarth C."/>
            <person name="Imamovic A."/>
            <person name="Ireland A."/>
            <person name="Larimer J."/>
            <person name="McCowan C."/>
            <person name="Murphy C."/>
            <person name="Pearson M."/>
            <person name="Poon T.W."/>
            <person name="Priest M."/>
            <person name="Roberts A."/>
            <person name="Saif S."/>
            <person name="Shea T."/>
            <person name="Sisk P."/>
            <person name="Sykes S."/>
            <person name="Wortman J."/>
            <person name="Nusbaum C."/>
            <person name="Birren B."/>
        </authorList>
    </citation>
    <scope>NUCLEOTIDE SEQUENCE [LARGE SCALE GENOMIC DNA]</scope>
    <source>
        <strain evidence="15">ATCC 38817</strain>
    </source>
</reference>
<keyword evidence="3" id="KW-0285">Flavoprotein</keyword>
<dbReference type="eggNOG" id="KOG2644">
    <property type="taxonomic scope" value="Eukaryota"/>
</dbReference>
<dbReference type="InterPro" id="IPR002500">
    <property type="entry name" value="PAPS_reduct_dom"/>
</dbReference>
<dbReference type="InterPro" id="IPR014729">
    <property type="entry name" value="Rossmann-like_a/b/a_fold"/>
</dbReference>